<feature type="compositionally biased region" description="Low complexity" evidence="12">
    <location>
        <begin position="981"/>
        <end position="990"/>
    </location>
</feature>
<evidence type="ECO:0000256" key="6">
    <source>
        <dbReference type="ARBA" id="ARBA00022833"/>
    </source>
</evidence>
<evidence type="ECO:0000256" key="3">
    <source>
        <dbReference type="ARBA" id="ARBA00022723"/>
    </source>
</evidence>
<dbReference type="Proteomes" id="UP001385951">
    <property type="component" value="Unassembled WGS sequence"/>
</dbReference>
<protein>
    <recommendedName>
        <fullName evidence="19">Peregrin</fullName>
    </recommendedName>
</protein>
<reference evidence="17 18" key="1">
    <citation type="submission" date="2022-09" db="EMBL/GenBank/DDBJ databases">
        <authorList>
            <person name="Palmer J.M."/>
        </authorList>
    </citation>
    <scope>NUCLEOTIDE SEQUENCE [LARGE SCALE GENOMIC DNA]</scope>
    <source>
        <strain evidence="17 18">DSM 7382</strain>
    </source>
</reference>
<evidence type="ECO:0000313" key="18">
    <source>
        <dbReference type="Proteomes" id="UP001385951"/>
    </source>
</evidence>
<keyword evidence="18" id="KW-1185">Reference proteome</keyword>
<dbReference type="Pfam" id="PF00439">
    <property type="entry name" value="Bromodomain"/>
    <property type="match status" value="1"/>
</dbReference>
<dbReference type="InterPro" id="IPR013083">
    <property type="entry name" value="Znf_RING/FYVE/PHD"/>
</dbReference>
<dbReference type="SMART" id="SM00249">
    <property type="entry name" value="PHD"/>
    <property type="match status" value="2"/>
</dbReference>
<dbReference type="InterPro" id="IPR036427">
    <property type="entry name" value="Bromodomain-like_sf"/>
</dbReference>
<evidence type="ECO:0000259" key="14">
    <source>
        <dbReference type="PROSITE" id="PS50016"/>
    </source>
</evidence>
<evidence type="ECO:0000256" key="9">
    <source>
        <dbReference type="ARBA" id="ARBA00023242"/>
    </source>
</evidence>
<feature type="compositionally biased region" description="Basic residues" evidence="12">
    <location>
        <begin position="650"/>
        <end position="662"/>
    </location>
</feature>
<dbReference type="GO" id="GO:0008270">
    <property type="term" value="F:zinc ion binding"/>
    <property type="evidence" value="ECO:0007669"/>
    <property type="project" value="UniProtKB-KW"/>
</dbReference>
<dbReference type="InterPro" id="IPR019542">
    <property type="entry name" value="Enhancer_polycomb-like_N"/>
</dbReference>
<evidence type="ECO:0000256" key="10">
    <source>
        <dbReference type="PROSITE-ProRule" id="PRU00035"/>
    </source>
</evidence>
<keyword evidence="4" id="KW-0677">Repeat</keyword>
<keyword evidence="5 11" id="KW-0863">Zinc-finger</keyword>
<evidence type="ECO:0000256" key="1">
    <source>
        <dbReference type="ARBA" id="ARBA00004123"/>
    </source>
</evidence>
<feature type="compositionally biased region" description="Basic and acidic residues" evidence="12">
    <location>
        <begin position="962"/>
        <end position="979"/>
    </location>
</feature>
<dbReference type="CDD" id="cd04369">
    <property type="entry name" value="Bromodomain"/>
    <property type="match status" value="1"/>
</dbReference>
<feature type="domain" description="PWWP" evidence="15">
    <location>
        <begin position="1058"/>
        <end position="1125"/>
    </location>
</feature>
<feature type="domain" description="Bromo" evidence="13">
    <location>
        <begin position="479"/>
        <end position="549"/>
    </location>
</feature>
<dbReference type="GO" id="GO:0006325">
    <property type="term" value="P:chromatin organization"/>
    <property type="evidence" value="ECO:0007669"/>
    <property type="project" value="UniProtKB-ARBA"/>
</dbReference>
<evidence type="ECO:0000256" key="5">
    <source>
        <dbReference type="ARBA" id="ARBA00022771"/>
    </source>
</evidence>
<dbReference type="InterPro" id="IPR000313">
    <property type="entry name" value="PWWP_dom"/>
</dbReference>
<accession>A0AAW0G9W2</accession>
<feature type="region of interest" description="Disordered" evidence="12">
    <location>
        <begin position="309"/>
        <end position="333"/>
    </location>
</feature>
<proteinExistence type="predicted"/>
<evidence type="ECO:0000256" key="4">
    <source>
        <dbReference type="ARBA" id="ARBA00022737"/>
    </source>
</evidence>
<dbReference type="Gene3D" id="3.30.40.10">
    <property type="entry name" value="Zinc/RING finger domain, C3HC4 (zinc finger)"/>
    <property type="match status" value="2"/>
</dbReference>
<dbReference type="CDD" id="cd15492">
    <property type="entry name" value="PHD_BRPF_JADE_like"/>
    <property type="match status" value="1"/>
</dbReference>
<comment type="caution">
    <text evidence="17">The sequence shown here is derived from an EMBL/GenBank/DDBJ whole genome shotgun (WGS) entry which is preliminary data.</text>
</comment>
<dbReference type="SUPFAM" id="SSF47370">
    <property type="entry name" value="Bromodomain"/>
    <property type="match status" value="1"/>
</dbReference>
<evidence type="ECO:0000256" key="11">
    <source>
        <dbReference type="PROSITE-ProRule" id="PRU00146"/>
    </source>
</evidence>
<dbReference type="InterPro" id="IPR011011">
    <property type="entry name" value="Znf_FYVE_PHD"/>
</dbReference>
<dbReference type="Pfam" id="PF13831">
    <property type="entry name" value="PHD_2"/>
    <property type="match status" value="1"/>
</dbReference>
<evidence type="ECO:0000256" key="12">
    <source>
        <dbReference type="SAM" id="MobiDB-lite"/>
    </source>
</evidence>
<dbReference type="PRINTS" id="PR00503">
    <property type="entry name" value="BROMODOMAIN"/>
</dbReference>
<keyword evidence="8 10" id="KW-0103">Bromodomain</keyword>
<dbReference type="PROSITE" id="PS50016">
    <property type="entry name" value="ZF_PHD_2"/>
    <property type="match status" value="1"/>
</dbReference>
<evidence type="ECO:0000259" key="13">
    <source>
        <dbReference type="PROSITE" id="PS50014"/>
    </source>
</evidence>
<dbReference type="InterPro" id="IPR001965">
    <property type="entry name" value="Znf_PHD"/>
</dbReference>
<feature type="compositionally biased region" description="Polar residues" evidence="12">
    <location>
        <begin position="831"/>
        <end position="840"/>
    </location>
</feature>
<dbReference type="PANTHER" id="PTHR13793:SF107">
    <property type="entry name" value="BROMODOMAIN-CONTAINING PROTEIN HOMOLOG"/>
    <property type="match status" value="1"/>
</dbReference>
<dbReference type="InterPro" id="IPR034732">
    <property type="entry name" value="EPHD"/>
</dbReference>
<feature type="compositionally biased region" description="Basic and acidic residues" evidence="12">
    <location>
        <begin position="309"/>
        <end position="326"/>
    </location>
</feature>
<keyword evidence="9" id="KW-0539">Nucleus</keyword>
<feature type="region of interest" description="Disordered" evidence="12">
    <location>
        <begin position="638"/>
        <end position="744"/>
    </location>
</feature>
<dbReference type="SMART" id="SM00293">
    <property type="entry name" value="PWWP"/>
    <property type="match status" value="1"/>
</dbReference>
<dbReference type="GO" id="GO:0005634">
    <property type="term" value="C:nucleus"/>
    <property type="evidence" value="ECO:0007669"/>
    <property type="project" value="UniProtKB-SubCell"/>
</dbReference>
<dbReference type="InterPro" id="IPR050701">
    <property type="entry name" value="Histone_Mod_Regulator"/>
</dbReference>
<dbReference type="Pfam" id="PF13832">
    <property type="entry name" value="zf-HC5HC2H_2"/>
    <property type="match status" value="1"/>
</dbReference>
<feature type="compositionally biased region" description="Polar residues" evidence="12">
    <location>
        <begin position="796"/>
        <end position="805"/>
    </location>
</feature>
<evidence type="ECO:0000259" key="16">
    <source>
        <dbReference type="PROSITE" id="PS51805"/>
    </source>
</evidence>
<dbReference type="InterPro" id="IPR001487">
    <property type="entry name" value="Bromodomain"/>
</dbReference>
<keyword evidence="6" id="KW-0862">Zinc</keyword>
<feature type="domain" description="PHD-type" evidence="14">
    <location>
        <begin position="130"/>
        <end position="180"/>
    </location>
</feature>
<dbReference type="SUPFAM" id="SSF57903">
    <property type="entry name" value="FYVE/PHD zinc finger"/>
    <property type="match status" value="1"/>
</dbReference>
<dbReference type="PROSITE" id="PS51805">
    <property type="entry name" value="EPHD"/>
    <property type="match status" value="1"/>
</dbReference>
<dbReference type="Pfam" id="PF10513">
    <property type="entry name" value="EPL1"/>
    <property type="match status" value="1"/>
</dbReference>
<dbReference type="SUPFAM" id="SSF63748">
    <property type="entry name" value="Tudor/PWWP/MBT"/>
    <property type="match status" value="1"/>
</dbReference>
<organism evidence="17 18">
    <name type="scientific">Cerrena zonata</name>
    <dbReference type="NCBI Taxonomy" id="2478898"/>
    <lineage>
        <taxon>Eukaryota</taxon>
        <taxon>Fungi</taxon>
        <taxon>Dikarya</taxon>
        <taxon>Basidiomycota</taxon>
        <taxon>Agaricomycotina</taxon>
        <taxon>Agaricomycetes</taxon>
        <taxon>Polyporales</taxon>
        <taxon>Cerrenaceae</taxon>
        <taxon>Cerrena</taxon>
    </lineage>
</organism>
<name>A0AAW0G9W2_9APHY</name>
<dbReference type="FunFam" id="3.30.40.10:FF:000008">
    <property type="entry name" value="Bromodomain containing 1, isoform CRA_a"/>
    <property type="match status" value="1"/>
</dbReference>
<keyword evidence="3" id="KW-0479">Metal-binding</keyword>
<dbReference type="InterPro" id="IPR019786">
    <property type="entry name" value="Zinc_finger_PHD-type_CS"/>
</dbReference>
<evidence type="ECO:0008006" key="19">
    <source>
        <dbReference type="Google" id="ProtNLM"/>
    </source>
</evidence>
<feature type="domain" description="PHD-type" evidence="16">
    <location>
        <begin position="184"/>
        <end position="298"/>
    </location>
</feature>
<dbReference type="PROSITE" id="PS00633">
    <property type="entry name" value="BROMODOMAIN_1"/>
    <property type="match status" value="1"/>
</dbReference>
<dbReference type="AlphaFoldDB" id="A0AAW0G9W2"/>
<gene>
    <name evidence="17" type="ORF">QCA50_011171</name>
</gene>
<feature type="compositionally biased region" description="Low complexity" evidence="12">
    <location>
        <begin position="885"/>
        <end position="899"/>
    </location>
</feature>
<dbReference type="Pfam" id="PF00855">
    <property type="entry name" value="PWWP"/>
    <property type="match status" value="1"/>
</dbReference>
<comment type="subcellular location">
    <subcellularLocation>
        <location evidence="1">Nucleus</location>
    </subcellularLocation>
</comment>
<dbReference type="EMBL" id="JASBNA010000019">
    <property type="protein sequence ID" value="KAK7685825.1"/>
    <property type="molecule type" value="Genomic_DNA"/>
</dbReference>
<evidence type="ECO:0000259" key="15">
    <source>
        <dbReference type="PROSITE" id="PS50812"/>
    </source>
</evidence>
<dbReference type="InterPro" id="IPR019787">
    <property type="entry name" value="Znf_PHD-finger"/>
</dbReference>
<dbReference type="PROSITE" id="PS50812">
    <property type="entry name" value="PWWP"/>
    <property type="match status" value="1"/>
</dbReference>
<dbReference type="PROSITE" id="PS01359">
    <property type="entry name" value="ZF_PHD_1"/>
    <property type="match status" value="1"/>
</dbReference>
<dbReference type="SMART" id="SM00297">
    <property type="entry name" value="BROMO"/>
    <property type="match status" value="1"/>
</dbReference>
<dbReference type="CDD" id="cd05839">
    <property type="entry name" value="PWWP_BRPF"/>
    <property type="match status" value="1"/>
</dbReference>
<evidence type="ECO:0000256" key="7">
    <source>
        <dbReference type="ARBA" id="ARBA00022990"/>
    </source>
</evidence>
<dbReference type="InterPro" id="IPR018359">
    <property type="entry name" value="Bromodomain_CS"/>
</dbReference>
<evidence type="ECO:0000256" key="8">
    <source>
        <dbReference type="ARBA" id="ARBA00023117"/>
    </source>
</evidence>
<keyword evidence="7" id="KW-0007">Acetylation</keyword>
<sequence>MARGVTTPAPMQLPKVSFVKVQDDVLNQPTGVHDQQARSYGYNDSSDFVRPDHYIRYIEPLESELLVQVEYDMDEQDQEWLDTVNLERKKEQIGTVSYETFEIIMDRLEKEWFDLTKNIPKPDLALPSEDSTCAICDDSEGENTNAIVFCDGCNLAVHQDCYGVPYIPEGQWLCRKCTVSPENPVSCSLCPNEGGAFKQTTDGEWCHLLCAIWVPETRVANDVFMEPITGIDRISKSRWKLKCSICDVREGACIQCNKPSCFLAFHATCARKERLLMPMKSSQGSEAPSLAAYCERHLPKEQADAREAALKAERNTSNDHDSDSEHTVVASPKSSKTARAYAKTYKPGPPLVPHIIVQRLLQYIARIPLRQKDKFVLMVCRYWSLKREARRGAPLLKRLHLEPWTMNSSSRQQSDEHKEIKIQLMKRLRDDLDRVRTLATLCFTREKQKLNQSITVRDVLSDVVYPHAYALRNAYERITMTDRNDYFKSPVSKVDVPDYYDIIQRPMCWSMIENKLDQHEYWDLEDFKRDIKQVVRNAMTYNKPGTAYYKTAQNINNKVDGIFADLDKYVQEHTEISSTLSKDSLLALFPPLCNLEPPLPLLELLANEHPINEEMELVLSAPPLESLFTFEFPVFKPPPVNEPEPQHAPSKSKKTKSKSKKQKDKDLDSSPGFRAPARNRPSATQLLNEDEAVAGPSTIPETQVSVSEPVGEEDIHEDPTVTKTSKKPRRAPLAQPGQEPPHVVEDVDKQDLFKMFNQGWVLSAGHKRGGRVPVERGPVPPPKKRQRVVEREKSHLSTLSTSIAENDTLRTRSRSPGADGSMRLSPLPISEHQSSPQPVVQDSKPDPEPEPEADPASEPVPVKSQEEETVMSIDDHHQEYPEVESSNSSSSLSQPSTGSQAVSEHPNEAVQEDTTTVDDHPPEETAEVSQPQNMAGKKEEEEEEEDTGPPRIIIIEELDTPATRREKNIRKKAERERAKAAARATEFAQAQLRADPEPIAGPSHSSQPSWDADSELSSLSGLSDEEEEASQELPAKIDPQPSTSPAVINLGPGEKLQEGTLVWAKCKGNPWWPAVVFDRDSDEVDPELLEHPLSKADQHHLVRFFDSKRSWDWLPPDKLLLLHEDKVLDEDMLAAKSKRQTWKVYKKRAQVRQGYKEAIAEMETSS</sequence>
<dbReference type="Gene3D" id="1.20.920.10">
    <property type="entry name" value="Bromodomain-like"/>
    <property type="match status" value="1"/>
</dbReference>
<dbReference type="FunFam" id="3.30.40.10:FF:000007">
    <property type="entry name" value="Bromodomain containing 1, isoform CRA_b"/>
    <property type="match status" value="1"/>
</dbReference>
<dbReference type="Gene3D" id="2.30.30.140">
    <property type="match status" value="1"/>
</dbReference>
<feature type="region of interest" description="Disordered" evidence="12">
    <location>
        <begin position="764"/>
        <end position="1052"/>
    </location>
</feature>
<evidence type="ECO:0000313" key="17">
    <source>
        <dbReference type="EMBL" id="KAK7685825.1"/>
    </source>
</evidence>
<keyword evidence="2" id="KW-0597">Phosphoprotein</keyword>
<dbReference type="PANTHER" id="PTHR13793">
    <property type="entry name" value="PHD FINGER PROTEINS"/>
    <property type="match status" value="1"/>
</dbReference>
<evidence type="ECO:0000256" key="2">
    <source>
        <dbReference type="ARBA" id="ARBA00022553"/>
    </source>
</evidence>
<dbReference type="GO" id="GO:0006357">
    <property type="term" value="P:regulation of transcription by RNA polymerase II"/>
    <property type="evidence" value="ECO:0007669"/>
    <property type="project" value="TreeGrafter"/>
</dbReference>
<dbReference type="PROSITE" id="PS50014">
    <property type="entry name" value="BROMODOMAIN_2"/>
    <property type="match status" value="1"/>
</dbReference>